<evidence type="ECO:0000313" key="2">
    <source>
        <dbReference type="EMBL" id="CAE7232774.1"/>
    </source>
</evidence>
<accession>A0A812KN28</accession>
<feature type="non-terminal residue" evidence="2">
    <location>
        <position position="323"/>
    </location>
</feature>
<evidence type="ECO:0000256" key="1">
    <source>
        <dbReference type="SAM" id="MobiDB-lite"/>
    </source>
</evidence>
<organism evidence="2 3">
    <name type="scientific">Symbiodinium pilosum</name>
    <name type="common">Dinoflagellate</name>
    <dbReference type="NCBI Taxonomy" id="2952"/>
    <lineage>
        <taxon>Eukaryota</taxon>
        <taxon>Sar</taxon>
        <taxon>Alveolata</taxon>
        <taxon>Dinophyceae</taxon>
        <taxon>Suessiales</taxon>
        <taxon>Symbiodiniaceae</taxon>
        <taxon>Symbiodinium</taxon>
    </lineage>
</organism>
<proteinExistence type="predicted"/>
<dbReference type="OrthoDB" id="446171at2759"/>
<gene>
    <name evidence="2" type="ORF">SPIL2461_LOCUS3631</name>
</gene>
<dbReference type="AlphaFoldDB" id="A0A812KN28"/>
<feature type="compositionally biased region" description="Basic residues" evidence="1">
    <location>
        <begin position="46"/>
        <end position="58"/>
    </location>
</feature>
<comment type="caution">
    <text evidence="2">The sequence shown here is derived from an EMBL/GenBank/DDBJ whole genome shotgun (WGS) entry which is preliminary data.</text>
</comment>
<name>A0A812KN28_SYMPI</name>
<feature type="region of interest" description="Disordered" evidence="1">
    <location>
        <begin position="41"/>
        <end position="68"/>
    </location>
</feature>
<protein>
    <submittedName>
        <fullName evidence="2">Uncharacterized protein</fullName>
    </submittedName>
</protein>
<evidence type="ECO:0000313" key="3">
    <source>
        <dbReference type="Proteomes" id="UP000649617"/>
    </source>
</evidence>
<dbReference type="EMBL" id="CAJNIZ010004447">
    <property type="protein sequence ID" value="CAE7232774.1"/>
    <property type="molecule type" value="Genomic_DNA"/>
</dbReference>
<dbReference type="Proteomes" id="UP000649617">
    <property type="component" value="Unassembled WGS sequence"/>
</dbReference>
<reference evidence="2" key="1">
    <citation type="submission" date="2021-02" db="EMBL/GenBank/DDBJ databases">
        <authorList>
            <person name="Dougan E. K."/>
            <person name="Rhodes N."/>
            <person name="Thang M."/>
            <person name="Chan C."/>
        </authorList>
    </citation>
    <scope>NUCLEOTIDE SEQUENCE</scope>
</reference>
<sequence length="323" mass="36195">QSDQVRIAKAFISRLKEMGAFCREIAAWKAVGTGFGQLVGEEAKAPRGRPGRSGRGGRRSQTTRMKTPASMVAARDTFVVLYTPEQDGVRDTELRKALRVTVWAKHPLLLASKDGLGGTSVQDCCLNGFEAVEWMLAEPKSQRDEQRLEHVLLLLRSDSTHWDICAAAERFAATRGLPGQPIFSYDSDYTFSLLEPVFRDLCRGADYERLCEELMRLCDSITRECSGLTFAQLGLKGDSENELRKGWVHFVRLVCLRDYEWENVMKRLSEPADAANEFSQKGAVAKMVQKAIRDKLLVPLQLWEYLLRVSSGAASPVKKVGYV</sequence>
<keyword evidence="3" id="KW-1185">Reference proteome</keyword>